<evidence type="ECO:0000313" key="3">
    <source>
        <dbReference type="EMBL" id="OLU42670.1"/>
    </source>
</evidence>
<gene>
    <name evidence="3" type="ORF">BO222_01205</name>
</gene>
<protein>
    <recommendedName>
        <fullName evidence="5">Oxidoreductase</fullName>
    </recommendedName>
</protein>
<feature type="domain" description="Gfo/Idh/MocA-like oxidoreductase N-terminal" evidence="1">
    <location>
        <begin position="1"/>
        <end position="118"/>
    </location>
</feature>
<evidence type="ECO:0000259" key="2">
    <source>
        <dbReference type="Pfam" id="PF22725"/>
    </source>
</evidence>
<dbReference type="OrthoDB" id="9781966at2"/>
<dbReference type="AlphaFoldDB" id="A0A1U7NIU9"/>
<dbReference type="InterPro" id="IPR052515">
    <property type="entry name" value="Gfo/Idh/MocA_Oxidoreductase"/>
</dbReference>
<dbReference type="GO" id="GO:0000166">
    <property type="term" value="F:nucleotide binding"/>
    <property type="evidence" value="ECO:0007669"/>
    <property type="project" value="InterPro"/>
</dbReference>
<name>A0A1U7NIU9_9FIRM</name>
<organism evidence="3 4">
    <name type="scientific">Ileibacterium valens</name>
    <dbReference type="NCBI Taxonomy" id="1862668"/>
    <lineage>
        <taxon>Bacteria</taxon>
        <taxon>Bacillati</taxon>
        <taxon>Bacillota</taxon>
        <taxon>Erysipelotrichia</taxon>
        <taxon>Erysipelotrichales</taxon>
        <taxon>Erysipelotrichaceae</taxon>
        <taxon>Ileibacterium</taxon>
    </lineage>
</organism>
<sequence length="379" mass="42722">MKVAIVGYGRIAKRHHEVIQENQDELISVCDNNPAALQKAIDKDPSVHTYTSLSEMLVSEPEIETVAICTPSGLHSLQAKECMEAKKAVLIEKPMALSIQEADELIQTADKYSLTAAVCHQNRFNGPLRQIKKVQRAGEFGKISHASLHVRWNRNENYYQQAKWRGTWEMDGGVLMNQGIHGIDYLLTIMNSPVVSVFGKIANRIHPFNETEDLCTGILAFENGALATIEITANTYPRNYEETLYLFAENGTVKIGGACLDQIEYWNVNALANPSTEDDQFKENEISKDIYGKGHLSMYQNIRNVLQENKGNAEIKEYTEAKETKENKSEPLVNLLEGKKALEVILALYQSAKENKEIKLPLKENFSTMKMKGFLNDHE</sequence>
<dbReference type="RefSeq" id="WP_075817651.1">
    <property type="nucleotide sequence ID" value="NZ_CAJUTZ010000091.1"/>
</dbReference>
<evidence type="ECO:0000313" key="4">
    <source>
        <dbReference type="Proteomes" id="UP000186341"/>
    </source>
</evidence>
<dbReference type="Pfam" id="PF22725">
    <property type="entry name" value="GFO_IDH_MocA_C3"/>
    <property type="match status" value="1"/>
</dbReference>
<evidence type="ECO:0000259" key="1">
    <source>
        <dbReference type="Pfam" id="PF01408"/>
    </source>
</evidence>
<proteinExistence type="predicted"/>
<dbReference type="Proteomes" id="UP000186341">
    <property type="component" value="Unassembled WGS sequence"/>
</dbReference>
<evidence type="ECO:0008006" key="5">
    <source>
        <dbReference type="Google" id="ProtNLM"/>
    </source>
</evidence>
<dbReference type="Pfam" id="PF01408">
    <property type="entry name" value="GFO_IDH_MocA"/>
    <property type="match status" value="1"/>
</dbReference>
<dbReference type="SUPFAM" id="SSF55347">
    <property type="entry name" value="Glyceraldehyde-3-phosphate dehydrogenase-like, C-terminal domain"/>
    <property type="match status" value="1"/>
</dbReference>
<dbReference type="PANTHER" id="PTHR43249:SF1">
    <property type="entry name" value="D-GLUCOSIDE 3-DEHYDROGENASE"/>
    <property type="match status" value="1"/>
</dbReference>
<feature type="domain" description="GFO/IDH/MocA-like oxidoreductase" evidence="2">
    <location>
        <begin position="129"/>
        <end position="253"/>
    </location>
</feature>
<dbReference type="InterPro" id="IPR055170">
    <property type="entry name" value="GFO_IDH_MocA-like_dom"/>
</dbReference>
<reference evidence="3 4" key="1">
    <citation type="submission" date="2016-11" db="EMBL/GenBank/DDBJ databases">
        <title>Description of two novel members of the family Erysipelotrichaceae: Ileibacterium lipovorans gen. nov., sp. nov. and Dubosiella newyorkensis, gen. nov., sp. nov.</title>
        <authorList>
            <person name="Cox L.M."/>
            <person name="Sohn J."/>
            <person name="Tyrrell K.L."/>
            <person name="Citron D.M."/>
            <person name="Lawson P.A."/>
            <person name="Patel N.B."/>
            <person name="Iizumi T."/>
            <person name="Perez-Perez G.I."/>
            <person name="Goldstein E.J."/>
            <person name="Blaser M.J."/>
        </authorList>
    </citation>
    <scope>NUCLEOTIDE SEQUENCE [LARGE SCALE GENOMIC DNA]</scope>
    <source>
        <strain evidence="3 4">NYU-BL-A3</strain>
    </source>
</reference>
<dbReference type="PANTHER" id="PTHR43249">
    <property type="entry name" value="UDP-N-ACETYL-2-AMINO-2-DEOXY-D-GLUCURONATE OXIDASE"/>
    <property type="match status" value="1"/>
</dbReference>
<dbReference type="Gene3D" id="3.40.50.720">
    <property type="entry name" value="NAD(P)-binding Rossmann-like Domain"/>
    <property type="match status" value="1"/>
</dbReference>
<comment type="caution">
    <text evidence="3">The sequence shown here is derived from an EMBL/GenBank/DDBJ whole genome shotgun (WGS) entry which is preliminary data.</text>
</comment>
<keyword evidence="4" id="KW-1185">Reference proteome</keyword>
<dbReference type="SUPFAM" id="SSF51735">
    <property type="entry name" value="NAD(P)-binding Rossmann-fold domains"/>
    <property type="match status" value="1"/>
</dbReference>
<accession>A0A1U7NIU9</accession>
<dbReference type="InterPro" id="IPR000683">
    <property type="entry name" value="Gfo/Idh/MocA-like_OxRdtase_N"/>
</dbReference>
<dbReference type="Gene3D" id="3.30.360.10">
    <property type="entry name" value="Dihydrodipicolinate Reductase, domain 2"/>
    <property type="match status" value="1"/>
</dbReference>
<dbReference type="GeneID" id="82201863"/>
<dbReference type="EMBL" id="MPJW01000044">
    <property type="protein sequence ID" value="OLU42670.1"/>
    <property type="molecule type" value="Genomic_DNA"/>
</dbReference>
<dbReference type="InterPro" id="IPR036291">
    <property type="entry name" value="NAD(P)-bd_dom_sf"/>
</dbReference>